<dbReference type="AlphaFoldDB" id="A0A369XMN2"/>
<evidence type="ECO:0000313" key="4">
    <source>
        <dbReference type="Proteomes" id="UP000253831"/>
    </source>
</evidence>
<sequence>MKTATIADTKSQLSALIAEVEAGGEVLITRRGKPVARLVAEPRSMPFDWSDLREWVAAAPESGGLSVAEMREQDLL</sequence>
<dbReference type="Proteomes" id="UP000253831">
    <property type="component" value="Unassembled WGS sequence"/>
</dbReference>
<dbReference type="Gene3D" id="3.40.1620.10">
    <property type="entry name" value="YefM-like domain"/>
    <property type="match status" value="1"/>
</dbReference>
<reference evidence="3 4" key="1">
    <citation type="submission" date="2018-05" db="EMBL/GenBank/DDBJ databases">
        <title>Integrated omic analyses show evidence that a Ca. Accumulibacter phosphatis strain performs denitrification under micro-aerobic conditions.</title>
        <authorList>
            <person name="Camejo P.Y."/>
            <person name="Katherine M.D."/>
            <person name="Daniel N.R."/>
        </authorList>
    </citation>
    <scope>NUCLEOTIDE SEQUENCE [LARGE SCALE GENOMIC DNA]</scope>
    <source>
        <strain evidence="3">UW-LDO-IC</strain>
    </source>
</reference>
<dbReference type="NCBIfam" id="TIGR01552">
    <property type="entry name" value="phd_fam"/>
    <property type="match status" value="1"/>
</dbReference>
<comment type="caution">
    <text evidence="3">The sequence shown here is derived from an EMBL/GenBank/DDBJ whole genome shotgun (WGS) entry which is preliminary data.</text>
</comment>
<dbReference type="EMBL" id="QPGA01000027">
    <property type="protein sequence ID" value="RDE50042.1"/>
    <property type="molecule type" value="Genomic_DNA"/>
</dbReference>
<evidence type="ECO:0000256" key="2">
    <source>
        <dbReference type="RuleBase" id="RU362080"/>
    </source>
</evidence>
<protein>
    <recommendedName>
        <fullName evidence="2">Antitoxin</fullName>
    </recommendedName>
</protein>
<comment type="similarity">
    <text evidence="1 2">Belongs to the phD/YefM antitoxin family.</text>
</comment>
<dbReference type="InterPro" id="IPR006442">
    <property type="entry name" value="Antitoxin_Phd/YefM"/>
</dbReference>
<comment type="function">
    <text evidence="2">Antitoxin component of a type II toxin-antitoxin (TA) system.</text>
</comment>
<evidence type="ECO:0000313" key="3">
    <source>
        <dbReference type="EMBL" id="RDE50042.1"/>
    </source>
</evidence>
<dbReference type="Pfam" id="PF02604">
    <property type="entry name" value="PhdYeFM_antitox"/>
    <property type="match status" value="1"/>
</dbReference>
<dbReference type="InterPro" id="IPR036165">
    <property type="entry name" value="YefM-like_sf"/>
</dbReference>
<organism evidence="3 4">
    <name type="scientific">Candidatus Accumulibacter meliphilus</name>
    <dbReference type="NCBI Taxonomy" id="2211374"/>
    <lineage>
        <taxon>Bacteria</taxon>
        <taxon>Pseudomonadati</taxon>
        <taxon>Pseudomonadota</taxon>
        <taxon>Betaproteobacteria</taxon>
        <taxon>Candidatus Accumulibacter</taxon>
    </lineage>
</organism>
<gene>
    <name evidence="3" type="ORF">DVS81_13375</name>
</gene>
<dbReference type="SUPFAM" id="SSF143120">
    <property type="entry name" value="YefM-like"/>
    <property type="match status" value="1"/>
</dbReference>
<evidence type="ECO:0000256" key="1">
    <source>
        <dbReference type="ARBA" id="ARBA00009981"/>
    </source>
</evidence>
<proteinExistence type="inferred from homology"/>
<name>A0A369XMN2_9PROT</name>
<dbReference type="RefSeq" id="WP_332354078.1">
    <property type="nucleotide sequence ID" value="NZ_JAZKTZ010000003.1"/>
</dbReference>
<accession>A0A369XMN2</accession>